<dbReference type="PANTHER" id="PTHR33375:SF1">
    <property type="entry name" value="CHROMOSOME-PARTITIONING PROTEIN PARB-RELATED"/>
    <property type="match status" value="1"/>
</dbReference>
<dbReference type="SMART" id="SM00470">
    <property type="entry name" value="ParB"/>
    <property type="match status" value="1"/>
</dbReference>
<dbReference type="Gene3D" id="3.90.1530.30">
    <property type="match status" value="1"/>
</dbReference>
<name>A0ABV7W7M8_9BURK</name>
<gene>
    <name evidence="3" type="ORF">ACFOPI_19710</name>
</gene>
<comment type="similarity">
    <text evidence="1">Belongs to the ParB family.</text>
</comment>
<protein>
    <submittedName>
        <fullName evidence="3">ParB/RepB/Spo0J family partition protein</fullName>
    </submittedName>
</protein>
<reference evidence="4" key="1">
    <citation type="journal article" date="2019" name="Int. J. Syst. Evol. Microbiol.">
        <title>The Global Catalogue of Microorganisms (GCM) 10K type strain sequencing project: providing services to taxonomists for standard genome sequencing and annotation.</title>
        <authorList>
            <consortium name="The Broad Institute Genomics Platform"/>
            <consortium name="The Broad Institute Genome Sequencing Center for Infectious Disease"/>
            <person name="Wu L."/>
            <person name="Ma J."/>
        </authorList>
    </citation>
    <scope>NUCLEOTIDE SEQUENCE [LARGE SCALE GENOMIC DNA]</scope>
    <source>
        <strain evidence="4">KCTC 42501</strain>
    </source>
</reference>
<dbReference type="Pfam" id="PF08535">
    <property type="entry name" value="KorB"/>
    <property type="match status" value="1"/>
</dbReference>
<proteinExistence type="inferred from homology"/>
<dbReference type="RefSeq" id="WP_382177706.1">
    <property type="nucleotide sequence ID" value="NZ_JBHRXX010000009.1"/>
</dbReference>
<dbReference type="InterPro" id="IPR036086">
    <property type="entry name" value="ParB/Sulfiredoxin_sf"/>
</dbReference>
<feature type="domain" description="ParB-like N-terminal" evidence="2">
    <location>
        <begin position="35"/>
        <end position="124"/>
    </location>
</feature>
<dbReference type="InterPro" id="IPR013741">
    <property type="entry name" value="KorB_domain"/>
</dbReference>
<evidence type="ECO:0000256" key="1">
    <source>
        <dbReference type="ARBA" id="ARBA00006295"/>
    </source>
</evidence>
<dbReference type="InterPro" id="IPR050336">
    <property type="entry name" value="Chromosome_partition/occlusion"/>
</dbReference>
<dbReference type="InterPro" id="IPR004437">
    <property type="entry name" value="ParB/RepB/Spo0J"/>
</dbReference>
<evidence type="ECO:0000313" key="4">
    <source>
        <dbReference type="Proteomes" id="UP001595729"/>
    </source>
</evidence>
<dbReference type="NCBIfam" id="TIGR00180">
    <property type="entry name" value="parB_part"/>
    <property type="match status" value="1"/>
</dbReference>
<organism evidence="3 4">
    <name type="scientific">Hydrogenophaga luteola</name>
    <dbReference type="NCBI Taxonomy" id="1591122"/>
    <lineage>
        <taxon>Bacteria</taxon>
        <taxon>Pseudomonadati</taxon>
        <taxon>Pseudomonadota</taxon>
        <taxon>Betaproteobacteria</taxon>
        <taxon>Burkholderiales</taxon>
        <taxon>Comamonadaceae</taxon>
        <taxon>Hydrogenophaga</taxon>
    </lineage>
</organism>
<dbReference type="EMBL" id="JBHRXX010000009">
    <property type="protein sequence ID" value="MFC3685833.1"/>
    <property type="molecule type" value="Genomic_DNA"/>
</dbReference>
<comment type="caution">
    <text evidence="3">The sequence shown here is derived from an EMBL/GenBank/DDBJ whole genome shotgun (WGS) entry which is preliminary data.</text>
</comment>
<sequence>MGSLTNFLANRKPPGINLDQLNLFEGKPVPTGLALLLPVDQLDEDPDNPRKDFPPEAIEELAQDIALRGILQPIVVSDRNDKGRYLIRFGSRRWRAAIQAGLTTVPVIFAVEARNAYDQMSENLKRQNLTPLELAQFIRRRVDAGESNAEVGRQLGMDLTTVAHHLALLSLPPVLDHALRSGRCESPRTLHELSRLHEEQPEQVAALVAGTEPITREAVASLRDAARMVAPAADRPAPTTPRPDKVAQALARASGLCERLDAALQRLNRSGGIDALPHDQVLALRQRVAELAARLTPETSPVSAEAGHGKTSA</sequence>
<dbReference type="CDD" id="cd16398">
    <property type="entry name" value="KorB_N_like"/>
    <property type="match status" value="1"/>
</dbReference>
<evidence type="ECO:0000313" key="3">
    <source>
        <dbReference type="EMBL" id="MFC3685833.1"/>
    </source>
</evidence>
<accession>A0ABV7W7M8</accession>
<dbReference type="Proteomes" id="UP001595729">
    <property type="component" value="Unassembled WGS sequence"/>
</dbReference>
<dbReference type="Pfam" id="PF02195">
    <property type="entry name" value="ParB_N"/>
    <property type="match status" value="1"/>
</dbReference>
<dbReference type="Gene3D" id="1.10.10.730">
    <property type="entry name" value="KorB DNA-binding domain"/>
    <property type="match status" value="1"/>
</dbReference>
<dbReference type="PANTHER" id="PTHR33375">
    <property type="entry name" value="CHROMOSOME-PARTITIONING PROTEIN PARB-RELATED"/>
    <property type="match status" value="1"/>
</dbReference>
<dbReference type="InterPro" id="IPR003115">
    <property type="entry name" value="ParB_N"/>
</dbReference>
<dbReference type="InterPro" id="IPR042075">
    <property type="entry name" value="KorB_DNA-db"/>
</dbReference>
<dbReference type="Gene3D" id="6.10.250.140">
    <property type="match status" value="1"/>
</dbReference>
<keyword evidence="4" id="KW-1185">Reference proteome</keyword>
<dbReference type="SUPFAM" id="SSF110849">
    <property type="entry name" value="ParB/Sulfiredoxin"/>
    <property type="match status" value="1"/>
</dbReference>
<evidence type="ECO:0000259" key="2">
    <source>
        <dbReference type="SMART" id="SM00470"/>
    </source>
</evidence>